<dbReference type="InterPro" id="IPR036844">
    <property type="entry name" value="Hint_dom_sf"/>
</dbReference>
<protein>
    <recommendedName>
        <fullName evidence="1">Hedgehog/Intein (Hint) domain-containing protein</fullName>
    </recommendedName>
</protein>
<evidence type="ECO:0000313" key="3">
    <source>
        <dbReference type="Proteomes" id="UP000256572"/>
    </source>
</evidence>
<dbReference type="SUPFAM" id="SSF51294">
    <property type="entry name" value="Hedgehog/intein (Hint) domain"/>
    <property type="match status" value="1"/>
</dbReference>
<dbReference type="Proteomes" id="UP000256572">
    <property type="component" value="Chromosome"/>
</dbReference>
<dbReference type="RefSeq" id="WP_089179324.1">
    <property type="nucleotide sequence ID" value="NZ_CP023189.1"/>
</dbReference>
<dbReference type="EMBL" id="CP023189">
    <property type="protein sequence ID" value="AXM99926.1"/>
    <property type="molecule type" value="Genomic_DNA"/>
</dbReference>
<dbReference type="Gene3D" id="2.160.20.20">
    <property type="match status" value="1"/>
</dbReference>
<dbReference type="Gene3D" id="2.170.16.10">
    <property type="entry name" value="Hedgehog/Intein (Hint) domain"/>
    <property type="match status" value="1"/>
</dbReference>
<gene>
    <name evidence="2" type="ORF">CJF59_04745</name>
</gene>
<reference evidence="2 3" key="2">
    <citation type="submission" date="2018-08" db="EMBL/GenBank/DDBJ databases">
        <title>Acetobacter oryzifermentans sp. nov., isolated from Korea traditional vinegar and reclassification of Acetobacter pasteurianus subsp. ascendens (Henneberg 1898) as Acetobacter ascendens comb. nov.</title>
        <authorList>
            <person name="Cho G.Y."/>
            <person name="Lee S.H."/>
        </authorList>
    </citation>
    <scope>NUCLEOTIDE SEQUENCE [LARGE SCALE GENOMIC DNA]</scope>
    <source>
        <strain evidence="2 3">SH</strain>
    </source>
</reference>
<dbReference type="InterPro" id="IPR028992">
    <property type="entry name" value="Hedgehog/Intein_dom"/>
</dbReference>
<dbReference type="InterPro" id="IPR012332">
    <property type="entry name" value="Autotransporter_pectin_lyase_C"/>
</dbReference>
<name>A0AAN1PGY9_9PROT</name>
<sequence length="880" mass="90315">MTTQVNQTTYVFSGNPYAQASLDDVIVNGGGTLNVGNGGTVDYVTALGSQGWNGVASVATISAHGDGGTAIVKDYTISNYALAYASNGGKLVNGSIDGGAVEIGSGGLIGDSNIFGSGNYTNTGTANQTQDYVNVLSGGTASGITTMGGSLNIGSGGFVESSHASSGYINVSTGGSGTGNTVFEGGQLNAVGGTLTDSTLSGGELWVNKGGTASGVQDGSSGTAVGRIYLSSGTVDNATINGGTIFVGDKGVFENSTISGSGTLSNTDTANQTQDYANVEAGGYASGITTQGGSLNVLSGASVDSSTASAGYINIQAGASGTGNSVDGNQAQLNVLGGSVTSSTVGAGQFNVQTDSTGKIAGTATVVTVSGGVMKDMGGIVISATILGSGSANIISGGVLSASTVESGGIVDVDSASTLVGTTTVSNGGQLILNGAAGSGDILLAGSSSLLTISGNTMPTNVISGLENGGKIDLVDLKSVTNINTTSSGIDFIGIDENGNSVDFHLNIPDADKIGNKIISDGNGGLYYEVCFLSGSMIRMSEGDLAVEDIQIGDEVVAFDWKNNKEVTRPVVWVGKSHAVVRPGLPDDEAGYPVRVLKDAIADGVPYKDMLITAEHCLFFENRFVPVRMLVNGVSIFYDKSITSYDYYHVETEQHSVIQADGMLTESYLDTGNRSSFRQTGTVVTLRGAVQSWEKNAGAPLGVERSFVEPLFQKLEARTSCLTQTTSVPLAKSNLTNDPDLHLVTESGAIIRPIRHDGERYSFMLPANTACVRIVSRASRPADVIGPFVDDRRMMGVAVADVYFVTAKQQTHITAHLQSEKPVGWHATDWTDCAWTNGDAVLPLDELTQSGMGILSLNIRAAGPYLEQNTKAVLENRRSA</sequence>
<dbReference type="Pfam" id="PF13403">
    <property type="entry name" value="Hint_2"/>
    <property type="match status" value="1"/>
</dbReference>
<evidence type="ECO:0000259" key="1">
    <source>
        <dbReference type="Pfam" id="PF13403"/>
    </source>
</evidence>
<organism evidence="2 3">
    <name type="scientific">Acetobacter pomorum</name>
    <dbReference type="NCBI Taxonomy" id="65959"/>
    <lineage>
        <taxon>Bacteria</taxon>
        <taxon>Pseudomonadati</taxon>
        <taxon>Pseudomonadota</taxon>
        <taxon>Alphaproteobacteria</taxon>
        <taxon>Acetobacterales</taxon>
        <taxon>Acetobacteraceae</taxon>
        <taxon>Acetobacter</taxon>
    </lineage>
</organism>
<reference evidence="2 3" key="1">
    <citation type="submission" date="2017-09" db="EMBL/GenBank/DDBJ databases">
        <authorList>
            <person name="Kim K.H."/>
            <person name="Chun B.H."/>
            <person name="Han G.S."/>
            <person name="Hyun S.G."/>
            <person name="Jeon C.O."/>
        </authorList>
    </citation>
    <scope>NUCLEOTIDE SEQUENCE [LARGE SCALE GENOMIC DNA]</scope>
    <source>
        <strain evidence="2 3">SH</strain>
    </source>
</reference>
<accession>A0AAN1PGY9</accession>
<dbReference type="AlphaFoldDB" id="A0AAN1PGY9"/>
<proteinExistence type="predicted"/>
<feature type="domain" description="Hedgehog/Intein (Hint)" evidence="1">
    <location>
        <begin position="530"/>
        <end position="671"/>
    </location>
</feature>
<evidence type="ECO:0000313" key="2">
    <source>
        <dbReference type="EMBL" id="AXM99926.1"/>
    </source>
</evidence>